<dbReference type="OrthoDB" id="1440774at2"/>
<dbReference type="NCBIfam" id="TIGR01200">
    <property type="entry name" value="GLPGLI"/>
    <property type="match status" value="1"/>
</dbReference>
<evidence type="ECO:0000313" key="2">
    <source>
        <dbReference type="Proteomes" id="UP000321863"/>
    </source>
</evidence>
<dbReference type="Pfam" id="PF09697">
    <property type="entry name" value="Porph_ging"/>
    <property type="match status" value="1"/>
</dbReference>
<name>A0A511YIP6_9FLAO</name>
<gene>
    <name evidence="1" type="ORF">CHA01nite_07660</name>
</gene>
<comment type="caution">
    <text evidence="1">The sequence shown here is derived from an EMBL/GenBank/DDBJ whole genome shotgun (WGS) entry which is preliminary data.</text>
</comment>
<dbReference type="EMBL" id="BJYJ01000002">
    <property type="protein sequence ID" value="GEN75026.1"/>
    <property type="molecule type" value="Genomic_DNA"/>
</dbReference>
<dbReference type="Proteomes" id="UP000321863">
    <property type="component" value="Unassembled WGS sequence"/>
</dbReference>
<sequence length="285" mass="33292">MLPIYLSVKMKYNLLLFFLFTITLNGQKIISPNFSIKPSPFEIIEYGKSFYNIYYKVDFLDNALLPSSKKEIICILEVNDKVSKFFDNNKIRIDSLDEVYRNKNTLGQKEAGEYFKTKVLWNNVIFKNGDSLTVQDRFRYPYQYDGEQPALNWNLEKGEKDLLGYKCKKARVNYAGRTYFAWYTPDIPLYNGPYIFGGLPGLILEVEDIDKKYSFIAVGIDKSPKPIYLRNEKKILKVTREKFKSVRKVYKENPGAFYNGKAYNEDGSPLTIKPKNVQYESMELD</sequence>
<keyword evidence="2" id="KW-1185">Reference proteome</keyword>
<organism evidence="1 2">
    <name type="scientific">Chryseobacterium hagamense</name>
    <dbReference type="NCBI Taxonomy" id="395935"/>
    <lineage>
        <taxon>Bacteria</taxon>
        <taxon>Pseudomonadati</taxon>
        <taxon>Bacteroidota</taxon>
        <taxon>Flavobacteriia</taxon>
        <taxon>Flavobacteriales</taxon>
        <taxon>Weeksellaceae</taxon>
        <taxon>Chryseobacterium group</taxon>
        <taxon>Chryseobacterium</taxon>
    </lineage>
</organism>
<dbReference type="AlphaFoldDB" id="A0A511YIP6"/>
<dbReference type="InterPro" id="IPR005901">
    <property type="entry name" value="GLPGLI"/>
</dbReference>
<proteinExistence type="predicted"/>
<evidence type="ECO:0000313" key="1">
    <source>
        <dbReference type="EMBL" id="GEN75026.1"/>
    </source>
</evidence>
<protein>
    <recommendedName>
        <fullName evidence="3">GLPGLI family protein</fullName>
    </recommendedName>
</protein>
<accession>A0A511YIP6</accession>
<reference evidence="1 2" key="1">
    <citation type="submission" date="2019-07" db="EMBL/GenBank/DDBJ databases">
        <title>Whole genome shotgun sequence of Chryseobacterium hagamense NBRC 105253.</title>
        <authorList>
            <person name="Hosoyama A."/>
            <person name="Uohara A."/>
            <person name="Ohji S."/>
            <person name="Ichikawa N."/>
        </authorList>
    </citation>
    <scope>NUCLEOTIDE SEQUENCE [LARGE SCALE GENOMIC DNA]</scope>
    <source>
        <strain evidence="1 2">NBRC 105253</strain>
    </source>
</reference>
<evidence type="ECO:0008006" key="3">
    <source>
        <dbReference type="Google" id="ProtNLM"/>
    </source>
</evidence>